<gene>
    <name evidence="3" type="ORF">SLS63_003584</name>
</gene>
<dbReference type="Proteomes" id="UP001430848">
    <property type="component" value="Unassembled WGS sequence"/>
</dbReference>
<feature type="compositionally biased region" description="Polar residues" evidence="1">
    <location>
        <begin position="361"/>
        <end position="377"/>
    </location>
</feature>
<keyword evidence="2" id="KW-1133">Transmembrane helix</keyword>
<reference evidence="3 4" key="1">
    <citation type="submission" date="2024-02" db="EMBL/GenBank/DDBJ databases">
        <title>De novo assembly and annotation of 12 fungi associated with fruit tree decline syndrome in Ontario, Canada.</title>
        <authorList>
            <person name="Sulman M."/>
            <person name="Ellouze W."/>
            <person name="Ilyukhin E."/>
        </authorList>
    </citation>
    <scope>NUCLEOTIDE SEQUENCE [LARGE SCALE GENOMIC DNA]</scope>
    <source>
        <strain evidence="3 4">M169</strain>
    </source>
</reference>
<comment type="caution">
    <text evidence="3">The sequence shown here is derived from an EMBL/GenBank/DDBJ whole genome shotgun (WGS) entry which is preliminary data.</text>
</comment>
<keyword evidence="4" id="KW-1185">Reference proteome</keyword>
<feature type="compositionally biased region" description="Low complexity" evidence="1">
    <location>
        <begin position="404"/>
        <end position="420"/>
    </location>
</feature>
<feature type="compositionally biased region" description="Basic and acidic residues" evidence="1">
    <location>
        <begin position="192"/>
        <end position="213"/>
    </location>
</feature>
<evidence type="ECO:0008006" key="5">
    <source>
        <dbReference type="Google" id="ProtNLM"/>
    </source>
</evidence>
<feature type="compositionally biased region" description="Low complexity" evidence="1">
    <location>
        <begin position="386"/>
        <end position="396"/>
    </location>
</feature>
<feature type="region of interest" description="Disordered" evidence="1">
    <location>
        <begin position="176"/>
        <end position="279"/>
    </location>
</feature>
<accession>A0ABR1PGH7</accession>
<feature type="compositionally biased region" description="Basic and acidic residues" evidence="1">
    <location>
        <begin position="223"/>
        <end position="235"/>
    </location>
</feature>
<protein>
    <recommendedName>
        <fullName evidence="5">RING-8 protein</fullName>
    </recommendedName>
</protein>
<feature type="compositionally biased region" description="Polar residues" evidence="1">
    <location>
        <begin position="427"/>
        <end position="453"/>
    </location>
</feature>
<dbReference type="EMBL" id="JAKNSF020000011">
    <property type="protein sequence ID" value="KAK7736063.1"/>
    <property type="molecule type" value="Genomic_DNA"/>
</dbReference>
<feature type="region of interest" description="Disordered" evidence="1">
    <location>
        <begin position="30"/>
        <end position="80"/>
    </location>
</feature>
<feature type="compositionally biased region" description="Acidic residues" evidence="1">
    <location>
        <begin position="268"/>
        <end position="279"/>
    </location>
</feature>
<feature type="region of interest" description="Disordered" evidence="1">
    <location>
        <begin position="305"/>
        <end position="466"/>
    </location>
</feature>
<feature type="transmembrane region" description="Helical" evidence="2">
    <location>
        <begin position="88"/>
        <end position="113"/>
    </location>
</feature>
<evidence type="ECO:0000256" key="1">
    <source>
        <dbReference type="SAM" id="MobiDB-lite"/>
    </source>
</evidence>
<name>A0ABR1PGH7_DIAER</name>
<keyword evidence="2" id="KW-0472">Membrane</keyword>
<feature type="compositionally biased region" description="Gly residues" evidence="1">
    <location>
        <begin position="71"/>
        <end position="80"/>
    </location>
</feature>
<evidence type="ECO:0000313" key="3">
    <source>
        <dbReference type="EMBL" id="KAK7736063.1"/>
    </source>
</evidence>
<sequence length="466" mass="49745">MPFDNLDLAGLANIAVRTLQHEIRQATTSAISSATSSADPTLASSSDVPSLTTPISGPTSSPADNSNGNNNGNGNGNGNGSGQGSSPLLFFVALGFGVVFTNLWIIVGVKYCFRYNARNRNIRMTGEDGEPINLENMPQHPRRRRREKKLMTMDEVNEKFPMMKYKNWVASRAQEGLPTRGGISQPPSRANSLRDADGIIPTIKERDSTEDRPATSGTSIVRETTREPTTEHAEKAAPASTTAGEAQSTTSPATADTTTAPARTDSPASDDDHYEDEDDQIHDALPPEALESSGDTCAICIDTLEDDDDPQTEGAEGTQVGPTVSIAQDPRTNRANMPSRPGVAWIFSGRRGRMGLPQMGRNRNNGSSQPQAQPRSDNNGRRQRQQQRGGFFSRSGTQPSSRSAPTATDNATATQTTQTPSGGFLSSIRQQLPNFGRSTATQEQSAANAQVTPSALEAGTRADAAR</sequence>
<organism evidence="3 4">
    <name type="scientific">Diaporthe eres</name>
    <name type="common">Phomopsis oblonga</name>
    <dbReference type="NCBI Taxonomy" id="83184"/>
    <lineage>
        <taxon>Eukaryota</taxon>
        <taxon>Fungi</taxon>
        <taxon>Dikarya</taxon>
        <taxon>Ascomycota</taxon>
        <taxon>Pezizomycotina</taxon>
        <taxon>Sordariomycetes</taxon>
        <taxon>Sordariomycetidae</taxon>
        <taxon>Diaporthales</taxon>
        <taxon>Diaporthaceae</taxon>
        <taxon>Diaporthe</taxon>
        <taxon>Diaporthe eres species complex</taxon>
    </lineage>
</organism>
<evidence type="ECO:0000313" key="4">
    <source>
        <dbReference type="Proteomes" id="UP001430848"/>
    </source>
</evidence>
<evidence type="ECO:0000256" key="2">
    <source>
        <dbReference type="SAM" id="Phobius"/>
    </source>
</evidence>
<keyword evidence="2" id="KW-0812">Transmembrane</keyword>
<feature type="compositionally biased region" description="Low complexity" evidence="1">
    <location>
        <begin position="248"/>
        <end position="267"/>
    </location>
</feature>
<proteinExistence type="predicted"/>
<feature type="compositionally biased region" description="Polar residues" evidence="1">
    <location>
        <begin position="42"/>
        <end position="64"/>
    </location>
</feature>